<sequence>MALLSILLERLVVLLGRAKIWPKQLACWLTLIYAILFGLTWAADGVFVNRWYILIANGALTLAALAGMLVKKPFTADFAKERAPEQMWGHPKFLQINMIITAAWVLAFAIVTASNAVVAAECTVDQVNSSCPAPKAINIIFSYILPFGSLIAAALFTQWFSERARARARAAMAAAGDAGLSTYNEYQVAEGPVAPKAEPV</sequence>
<keyword evidence="1" id="KW-1133">Transmembrane helix</keyword>
<proteinExistence type="predicted"/>
<organism evidence="2 3">
    <name type="scientific">[Myrmecia] bisecta</name>
    <dbReference type="NCBI Taxonomy" id="41462"/>
    <lineage>
        <taxon>Eukaryota</taxon>
        <taxon>Viridiplantae</taxon>
        <taxon>Chlorophyta</taxon>
        <taxon>core chlorophytes</taxon>
        <taxon>Trebouxiophyceae</taxon>
        <taxon>Trebouxiales</taxon>
        <taxon>Trebouxiaceae</taxon>
        <taxon>Myrmecia</taxon>
    </lineage>
</organism>
<keyword evidence="1" id="KW-0472">Membrane</keyword>
<name>A0AAW1R906_9CHLO</name>
<gene>
    <name evidence="2" type="ORF">WJX72_008123</name>
</gene>
<feature type="transmembrane region" description="Helical" evidence="1">
    <location>
        <begin position="96"/>
        <end position="120"/>
    </location>
</feature>
<dbReference type="EMBL" id="JALJOR010000001">
    <property type="protein sequence ID" value="KAK9829832.1"/>
    <property type="molecule type" value="Genomic_DNA"/>
</dbReference>
<feature type="transmembrane region" description="Helical" evidence="1">
    <location>
        <begin position="49"/>
        <end position="70"/>
    </location>
</feature>
<protein>
    <submittedName>
        <fullName evidence="2">Uncharacterized protein</fullName>
    </submittedName>
</protein>
<evidence type="ECO:0000256" key="1">
    <source>
        <dbReference type="SAM" id="Phobius"/>
    </source>
</evidence>
<dbReference type="Proteomes" id="UP001489004">
    <property type="component" value="Unassembled WGS sequence"/>
</dbReference>
<keyword evidence="1" id="KW-0812">Transmembrane</keyword>
<keyword evidence="3" id="KW-1185">Reference proteome</keyword>
<evidence type="ECO:0000313" key="3">
    <source>
        <dbReference type="Proteomes" id="UP001489004"/>
    </source>
</evidence>
<comment type="caution">
    <text evidence="2">The sequence shown here is derived from an EMBL/GenBank/DDBJ whole genome shotgun (WGS) entry which is preliminary data.</text>
</comment>
<accession>A0AAW1R906</accession>
<dbReference type="AlphaFoldDB" id="A0AAW1R906"/>
<evidence type="ECO:0000313" key="2">
    <source>
        <dbReference type="EMBL" id="KAK9829832.1"/>
    </source>
</evidence>
<feature type="transmembrane region" description="Helical" evidence="1">
    <location>
        <begin position="25"/>
        <end position="43"/>
    </location>
</feature>
<reference evidence="2 3" key="1">
    <citation type="journal article" date="2024" name="Nat. Commun.">
        <title>Phylogenomics reveals the evolutionary origins of lichenization in chlorophyte algae.</title>
        <authorList>
            <person name="Puginier C."/>
            <person name="Libourel C."/>
            <person name="Otte J."/>
            <person name="Skaloud P."/>
            <person name="Haon M."/>
            <person name="Grisel S."/>
            <person name="Petersen M."/>
            <person name="Berrin J.G."/>
            <person name="Delaux P.M."/>
            <person name="Dal Grande F."/>
            <person name="Keller J."/>
        </authorList>
    </citation>
    <scope>NUCLEOTIDE SEQUENCE [LARGE SCALE GENOMIC DNA]</scope>
    <source>
        <strain evidence="2 3">SAG 2043</strain>
    </source>
</reference>
<feature type="transmembrane region" description="Helical" evidence="1">
    <location>
        <begin position="140"/>
        <end position="160"/>
    </location>
</feature>